<feature type="region of interest" description="Disordered" evidence="5">
    <location>
        <begin position="31"/>
        <end position="59"/>
    </location>
</feature>
<feature type="region of interest" description="Disordered" evidence="5">
    <location>
        <begin position="280"/>
        <end position="399"/>
    </location>
</feature>
<gene>
    <name evidence="6" type="ORF">GOMPHAMPRED_000567</name>
</gene>
<feature type="compositionally biased region" description="Polar residues" evidence="5">
    <location>
        <begin position="350"/>
        <end position="367"/>
    </location>
</feature>
<dbReference type="AlphaFoldDB" id="A0A8H3EEQ4"/>
<evidence type="ECO:0000256" key="2">
    <source>
        <dbReference type="ARBA" id="ARBA00022490"/>
    </source>
</evidence>
<dbReference type="PANTHER" id="PTHR15454:SF69">
    <property type="entry name" value="SERINE_THREONINE-PROTEIN KINASE 11-INTERACTING PROTEIN"/>
    <property type="match status" value="1"/>
</dbReference>
<comment type="caution">
    <text evidence="6">The sequence shown here is derived from an EMBL/GenBank/DDBJ whole genome shotgun (WGS) entry which is preliminary data.</text>
</comment>
<keyword evidence="4" id="KW-0677">Repeat</keyword>
<organism evidence="6 7">
    <name type="scientific">Gomphillus americanus</name>
    <dbReference type="NCBI Taxonomy" id="1940652"/>
    <lineage>
        <taxon>Eukaryota</taxon>
        <taxon>Fungi</taxon>
        <taxon>Dikarya</taxon>
        <taxon>Ascomycota</taxon>
        <taxon>Pezizomycotina</taxon>
        <taxon>Lecanoromycetes</taxon>
        <taxon>OSLEUM clade</taxon>
        <taxon>Ostropomycetidae</taxon>
        <taxon>Ostropales</taxon>
        <taxon>Graphidaceae</taxon>
        <taxon>Gomphilloideae</taxon>
        <taxon>Gomphillus</taxon>
    </lineage>
</organism>
<evidence type="ECO:0000256" key="5">
    <source>
        <dbReference type="SAM" id="MobiDB-lite"/>
    </source>
</evidence>
<keyword evidence="2" id="KW-0963">Cytoplasm</keyword>
<evidence type="ECO:0000256" key="1">
    <source>
        <dbReference type="ARBA" id="ARBA00004496"/>
    </source>
</evidence>
<dbReference type="FunFam" id="3.80.10.10:FF:000273">
    <property type="entry name" value="Leucine Rich Repeat domain protein"/>
    <property type="match status" value="1"/>
</dbReference>
<feature type="compositionally biased region" description="Pro residues" evidence="5">
    <location>
        <begin position="289"/>
        <end position="302"/>
    </location>
</feature>
<dbReference type="GO" id="GO:0005737">
    <property type="term" value="C:cytoplasm"/>
    <property type="evidence" value="ECO:0007669"/>
    <property type="project" value="UniProtKB-SubCell"/>
</dbReference>
<evidence type="ECO:0000256" key="4">
    <source>
        <dbReference type="ARBA" id="ARBA00022737"/>
    </source>
</evidence>
<reference evidence="6" key="1">
    <citation type="submission" date="2021-03" db="EMBL/GenBank/DDBJ databases">
        <authorList>
            <person name="Tagirdzhanova G."/>
        </authorList>
    </citation>
    <scope>NUCLEOTIDE SEQUENCE</scope>
</reference>
<name>A0A8H3EEQ4_9LECA</name>
<accession>A0A8H3EEQ4</accession>
<dbReference type="OrthoDB" id="676979at2759"/>
<evidence type="ECO:0008006" key="8">
    <source>
        <dbReference type="Google" id="ProtNLM"/>
    </source>
</evidence>
<dbReference type="PANTHER" id="PTHR15454">
    <property type="entry name" value="NISCHARIN RELATED"/>
    <property type="match status" value="1"/>
</dbReference>
<dbReference type="PROSITE" id="PS51450">
    <property type="entry name" value="LRR"/>
    <property type="match status" value="1"/>
</dbReference>
<keyword evidence="7" id="KW-1185">Reference proteome</keyword>
<evidence type="ECO:0000313" key="6">
    <source>
        <dbReference type="EMBL" id="CAF9903828.1"/>
    </source>
</evidence>
<feature type="region of interest" description="Disordered" evidence="5">
    <location>
        <begin position="727"/>
        <end position="747"/>
    </location>
</feature>
<evidence type="ECO:0000256" key="3">
    <source>
        <dbReference type="ARBA" id="ARBA00022614"/>
    </source>
</evidence>
<dbReference type="EMBL" id="CAJPDQ010000001">
    <property type="protein sequence ID" value="CAF9903828.1"/>
    <property type="molecule type" value="Genomic_DNA"/>
</dbReference>
<feature type="compositionally biased region" description="Low complexity" evidence="5">
    <location>
        <begin position="48"/>
        <end position="59"/>
    </location>
</feature>
<feature type="compositionally biased region" description="Polar residues" evidence="5">
    <location>
        <begin position="312"/>
        <end position="324"/>
    </location>
</feature>
<feature type="compositionally biased region" description="Low complexity" evidence="5">
    <location>
        <begin position="380"/>
        <end position="399"/>
    </location>
</feature>
<evidence type="ECO:0000313" key="7">
    <source>
        <dbReference type="Proteomes" id="UP000664169"/>
    </source>
</evidence>
<dbReference type="InterPro" id="IPR001611">
    <property type="entry name" value="Leu-rich_rpt"/>
</dbReference>
<dbReference type="SUPFAM" id="SSF52058">
    <property type="entry name" value="L domain-like"/>
    <property type="match status" value="1"/>
</dbReference>
<dbReference type="Gene3D" id="3.80.10.10">
    <property type="entry name" value="Ribonuclease Inhibitor"/>
    <property type="match status" value="2"/>
</dbReference>
<feature type="compositionally biased region" description="Polar residues" evidence="5">
    <location>
        <begin position="36"/>
        <end position="47"/>
    </location>
</feature>
<proteinExistence type="predicted"/>
<sequence length="823" mass="90587">MNSENGEAFIKNLAQFVRTHEKALANALQLRKQRPRATTTNSQNGELSPTTTHTPSSISAANTSSFANAFSLGSLSFTSHNIKPAKLTLTPHHLFYLLSRFEELGVEIGAMNVRIENIYTNQSPANYVSFLSQPSKPKGRSDKDSMHSISSIRSVMSNMTSFWSSLGIGSSTAKTEKAQLQLQADTKYLYSAFTKIPCLRLSPDHRARLISGYEEFPFDTAVPLWAFKNLSSLEIYDVDFRQFFGWDRLAEQLRSLTIKRGNLEDPLDLIVHIVLDDMDKRRRRSSKPQSPPIPSWGGPPSPAVRHSEHRTMSFSAGTSDTTQFRGGASPRGSLHYRGQSEIIIAKAPRNKSNSPTRPTSARHNSSYRYVKVGSERMRRSGSGSSNSSTHSLSGTSGHRSTSNLLAMGILPASKWRFLRHLSLADNSLTSLNATGLAPLANTLQSLDLSSNLFTEVPDCLATLTALRALNLANCMIESLHSLAKHPLPAIAVLNLRSNRLQSLAGIDRLFSLERVDVRENKIIDPMELARLTGIPDIRDIFVVGNPLTKLHSNYRITIFNLFRAAAGYSEDIYIDSTGPGYSERRQLKDRAAEPAALLVAKLPIATIGSPGPAVELDHIPSDVSSRIITVDRPIPHSVQSEAIVSSTRRRKSTKRRIVDLSADGEVFLSRPKRPSVEAVQQPPSLVASDVSNSSTLVKEHDPNFLATKPSISVLEADPFISQPVSSTIEDTMTPPRTPQQSSVSQGKWSSLVDELENLKLSGNSEAYQQRLESIKTEHGSVWLQISNNNNWPNEYSAAHNMPHNLHPSIIHTSSQGTVGRTLG</sequence>
<comment type="subcellular location">
    <subcellularLocation>
        <location evidence="1">Cytoplasm</location>
    </subcellularLocation>
</comment>
<feature type="compositionally biased region" description="Polar residues" evidence="5">
    <location>
        <begin position="738"/>
        <end position="747"/>
    </location>
</feature>
<keyword evidence="3" id="KW-0433">Leucine-rich repeat</keyword>
<protein>
    <recommendedName>
        <fullName evidence="8">Leucine-rich repeat-containing protein</fullName>
    </recommendedName>
</protein>
<dbReference type="Pfam" id="PF13855">
    <property type="entry name" value="LRR_8"/>
    <property type="match status" value="1"/>
</dbReference>
<dbReference type="Proteomes" id="UP000664169">
    <property type="component" value="Unassembled WGS sequence"/>
</dbReference>
<dbReference type="InterPro" id="IPR032675">
    <property type="entry name" value="LRR_dom_sf"/>
</dbReference>